<protein>
    <submittedName>
        <fullName evidence="2">Uncharacterized protein</fullName>
    </submittedName>
</protein>
<dbReference type="EMBL" id="CP069106">
    <property type="protein sequence ID" value="QSS56336.1"/>
    <property type="molecule type" value="Genomic_DNA"/>
</dbReference>
<evidence type="ECO:0000313" key="3">
    <source>
        <dbReference type="EMBL" id="QSS56336.1"/>
    </source>
</evidence>
<accession>F0UJ35</accession>
<dbReference type="Proteomes" id="UP000663419">
    <property type="component" value="Chromosome 5"/>
</dbReference>
<dbReference type="HOGENOM" id="CLU_1315090_0_0_1"/>
<sequence>MSGKVQKASASADGKIQYLSSAVLLPGSSPDAPHQGPSSAGTIGEPISNSRGLLVECCEKFPPKPTQLSKKNKHTIALQPVRGNLKSKIRQLDSQLPKMRPPPHHDEEWEEAVEFGDEPALVLARCGEYCGYGRYRLLPWVYYPSDAIPDFDLLNLEQIHRLRKKLYLKEDGRPLLRAPPHDEFRILRQQLGFFLREFQEAIFNLLKPAEITEWDPISALLNDGPSPNPY</sequence>
<dbReference type="Proteomes" id="UP000008142">
    <property type="component" value="Unassembled WGS sequence"/>
</dbReference>
<evidence type="ECO:0000313" key="4">
    <source>
        <dbReference type="Proteomes" id="UP000008142"/>
    </source>
</evidence>
<dbReference type="EMBL" id="DS990639">
    <property type="protein sequence ID" value="EGC45684.1"/>
    <property type="molecule type" value="Genomic_DNA"/>
</dbReference>
<feature type="region of interest" description="Disordered" evidence="1">
    <location>
        <begin position="24"/>
        <end position="45"/>
    </location>
</feature>
<evidence type="ECO:0000256" key="1">
    <source>
        <dbReference type="SAM" id="MobiDB-lite"/>
    </source>
</evidence>
<gene>
    <name evidence="2" type="ORF">HCEG_04899</name>
    <name evidence="3" type="ORF">I7I53_04521</name>
</gene>
<dbReference type="OrthoDB" id="4181227at2759"/>
<dbReference type="VEuPathDB" id="FungiDB:I7I53_04521"/>
<proteinExistence type="predicted"/>
<feature type="compositionally biased region" description="Polar residues" evidence="1">
    <location>
        <begin position="36"/>
        <end position="45"/>
    </location>
</feature>
<dbReference type="AlphaFoldDB" id="F0UJ35"/>
<organism evidence="4">
    <name type="scientific">Ajellomyces capsulatus (strain H88)</name>
    <name type="common">Darling's disease fungus</name>
    <name type="synonym">Histoplasma capsulatum</name>
    <dbReference type="NCBI Taxonomy" id="544711"/>
    <lineage>
        <taxon>Eukaryota</taxon>
        <taxon>Fungi</taxon>
        <taxon>Dikarya</taxon>
        <taxon>Ascomycota</taxon>
        <taxon>Pezizomycotina</taxon>
        <taxon>Eurotiomycetes</taxon>
        <taxon>Eurotiomycetidae</taxon>
        <taxon>Onygenales</taxon>
        <taxon>Ajellomycetaceae</taxon>
        <taxon>Histoplasma</taxon>
    </lineage>
</organism>
<reference evidence="4" key="1">
    <citation type="submission" date="2008-07" db="EMBL/GenBank/DDBJ databases">
        <title>Annotation of Ajellomyces capsulatus strain H88.</title>
        <authorList>
            <person name="Champion M."/>
            <person name="Cuomo C."/>
            <person name="Ma L.-J."/>
            <person name="Henn M.R."/>
            <person name="Sil A."/>
            <person name="Goldman B."/>
            <person name="Young S.K."/>
            <person name="Kodira C.D."/>
            <person name="Zeng Q."/>
            <person name="Koehrsen M."/>
            <person name="Alvarado L."/>
            <person name="Berlin A."/>
            <person name="Borenstein D."/>
            <person name="Chen Z."/>
            <person name="Engels R."/>
            <person name="Freedman E."/>
            <person name="Gellesch M."/>
            <person name="Goldberg J."/>
            <person name="Griggs A."/>
            <person name="Gujja S."/>
            <person name="Heiman D."/>
            <person name="Hepburn T."/>
            <person name="Howarth C."/>
            <person name="Jen D."/>
            <person name="Larson L."/>
            <person name="Lewis B."/>
            <person name="Mehta T."/>
            <person name="Park D."/>
            <person name="Pearson M."/>
            <person name="Roberts A."/>
            <person name="Saif S."/>
            <person name="Shea T."/>
            <person name="Shenoy N."/>
            <person name="Sisk P."/>
            <person name="Stolte C."/>
            <person name="Sykes S."/>
            <person name="Walk T."/>
            <person name="White J."/>
            <person name="Yandava C."/>
            <person name="Klein B."/>
            <person name="McEwen J.G."/>
            <person name="Puccia R."/>
            <person name="Goldman G.H."/>
            <person name="Felipe M.S."/>
            <person name="Nino-Vega G."/>
            <person name="San-Blas G."/>
            <person name="Taylor J."/>
            <person name="Mendoza L."/>
            <person name="Galagan J."/>
            <person name="Nusbaum C."/>
            <person name="Birren B."/>
        </authorList>
    </citation>
    <scope>NUCLEOTIDE SEQUENCE [LARGE SCALE GENOMIC DNA]</scope>
    <source>
        <strain evidence="4">H88</strain>
    </source>
</reference>
<evidence type="ECO:0000313" key="2">
    <source>
        <dbReference type="EMBL" id="EGC45684.1"/>
    </source>
</evidence>
<reference evidence="3" key="2">
    <citation type="submission" date="2021-01" db="EMBL/GenBank/DDBJ databases">
        <title>Chromosome-level genome assembly of a human fungal pathogen reveals clustering of transcriptionally co-regulated genes.</title>
        <authorList>
            <person name="Voorhies M."/>
            <person name="Cohen S."/>
            <person name="Shea T.P."/>
            <person name="Petrus S."/>
            <person name="Munoz J.F."/>
            <person name="Poplawski S."/>
            <person name="Goldman W.E."/>
            <person name="Michael T."/>
            <person name="Cuomo C.A."/>
            <person name="Sil A."/>
            <person name="Beyhan S."/>
        </authorList>
    </citation>
    <scope>NUCLEOTIDE SEQUENCE</scope>
    <source>
        <strain evidence="3">H88</strain>
    </source>
</reference>
<dbReference type="OMA" id="YCGYGRY"/>
<name>F0UJ35_AJEC8</name>